<dbReference type="AlphaFoldDB" id="A0A6C1KHX8"/>
<organism evidence="1 2">
    <name type="scientific">Xanthobacter autotrophicus</name>
    <dbReference type="NCBI Taxonomy" id="280"/>
    <lineage>
        <taxon>Bacteria</taxon>
        <taxon>Pseudomonadati</taxon>
        <taxon>Pseudomonadota</taxon>
        <taxon>Alphaproteobacteria</taxon>
        <taxon>Hyphomicrobiales</taxon>
        <taxon>Xanthobacteraceae</taxon>
        <taxon>Xanthobacter</taxon>
    </lineage>
</organism>
<dbReference type="GeneID" id="95773251"/>
<sequence length="75" mass="7899">MVTFSERVVLMARELTRCAVDLGDEAAVMQLLQGAGFSSAEIFAGLEMAIDTARVERINDDILAGLAGGEWPGAA</sequence>
<proteinExistence type="predicted"/>
<comment type="caution">
    <text evidence="1">The sequence shown here is derived from an EMBL/GenBank/DDBJ whole genome shotgun (WGS) entry which is preliminary data.</text>
</comment>
<reference evidence="1 2" key="1">
    <citation type="submission" date="2019-05" db="EMBL/GenBank/DDBJ databases">
        <authorList>
            <person name="Zhou X."/>
        </authorList>
    </citation>
    <scope>NUCLEOTIDE SEQUENCE [LARGE SCALE GENOMIC DNA]</scope>
    <source>
        <strain evidence="1 2">DSM 432</strain>
    </source>
</reference>
<dbReference type="OrthoDB" id="9881797at2"/>
<dbReference type="Proteomes" id="UP000305131">
    <property type="component" value="Unassembled WGS sequence"/>
</dbReference>
<gene>
    <name evidence="1" type="ORF">FBQ73_07255</name>
</gene>
<dbReference type="RefSeq" id="WP_138398798.1">
    <property type="nucleotide sequence ID" value="NZ_JBAFVI010000001.1"/>
</dbReference>
<accession>A0A6C1KHX8</accession>
<dbReference type="EMBL" id="VAUP01000015">
    <property type="protein sequence ID" value="TLX43889.1"/>
    <property type="molecule type" value="Genomic_DNA"/>
</dbReference>
<name>A0A6C1KHX8_XANAU</name>
<protein>
    <submittedName>
        <fullName evidence="1">Uncharacterized protein</fullName>
    </submittedName>
</protein>
<evidence type="ECO:0000313" key="1">
    <source>
        <dbReference type="EMBL" id="TLX43889.1"/>
    </source>
</evidence>
<evidence type="ECO:0000313" key="2">
    <source>
        <dbReference type="Proteomes" id="UP000305131"/>
    </source>
</evidence>